<comment type="caution">
    <text evidence="2">The sequence shown here is derived from an EMBL/GenBank/DDBJ whole genome shotgun (WGS) entry which is preliminary data.</text>
</comment>
<proteinExistence type="predicted"/>
<evidence type="ECO:0000313" key="3">
    <source>
        <dbReference type="Proteomes" id="UP001139104"/>
    </source>
</evidence>
<evidence type="ECO:0000313" key="2">
    <source>
        <dbReference type="EMBL" id="MCI4682754.1"/>
    </source>
</evidence>
<gene>
    <name evidence="2" type="ORF">K2U94_08230</name>
</gene>
<keyword evidence="1" id="KW-0732">Signal</keyword>
<keyword evidence="3" id="KW-1185">Reference proteome</keyword>
<accession>A0ABS9Z501</accession>
<dbReference type="EMBL" id="JAIVFP010000001">
    <property type="protein sequence ID" value="MCI4682754.1"/>
    <property type="molecule type" value="Genomic_DNA"/>
</dbReference>
<reference evidence="2" key="1">
    <citation type="journal article" date="2022" name="ISME J.">
        <title>Identification of active gaseous-alkane degraders at natural gas seeps.</title>
        <authorList>
            <person name="Farhan Ul Haque M."/>
            <person name="Hernandez M."/>
            <person name="Crombie A.T."/>
            <person name="Murrell J.C."/>
        </authorList>
    </citation>
    <scope>NUCLEOTIDE SEQUENCE</scope>
    <source>
        <strain evidence="2">PC2</strain>
    </source>
</reference>
<organism evidence="2 3">
    <name type="scientific">Candidatus Rhodoblastus alkanivorans</name>
    <dbReference type="NCBI Taxonomy" id="2954117"/>
    <lineage>
        <taxon>Bacteria</taxon>
        <taxon>Pseudomonadati</taxon>
        <taxon>Pseudomonadota</taxon>
        <taxon>Alphaproteobacteria</taxon>
        <taxon>Hyphomicrobiales</taxon>
        <taxon>Rhodoblastaceae</taxon>
        <taxon>Rhodoblastus</taxon>
    </lineage>
</organism>
<evidence type="ECO:0000256" key="1">
    <source>
        <dbReference type="SAM" id="SignalP"/>
    </source>
</evidence>
<protein>
    <recommendedName>
        <fullName evidence="4">DUF4189 domain-containing protein</fullName>
    </recommendedName>
</protein>
<dbReference type="RefSeq" id="WP_243066750.1">
    <property type="nucleotide sequence ID" value="NZ_JAIVFK010000042.1"/>
</dbReference>
<dbReference type="Proteomes" id="UP001139104">
    <property type="component" value="Unassembled WGS sequence"/>
</dbReference>
<evidence type="ECO:0008006" key="4">
    <source>
        <dbReference type="Google" id="ProtNLM"/>
    </source>
</evidence>
<name>A0ABS9Z501_9HYPH</name>
<feature type="chain" id="PRO_5045758957" description="DUF4189 domain-containing protein" evidence="1">
    <location>
        <begin position="23"/>
        <end position="120"/>
    </location>
</feature>
<feature type="signal peptide" evidence="1">
    <location>
        <begin position="1"/>
        <end position="22"/>
    </location>
</feature>
<sequence>MKRTPIFAAAAAALTVALPACAASASARTEAVRLVAEADAWGGFCVNWGLDQAAADAFLRANHAVIRGDHRAVYGFAHASAHAQGMAYHCAPAACNHALDGFGPYGRIVPGLLRQRSPGL</sequence>